<keyword evidence="11" id="KW-1133">Transmembrane helix</keyword>
<keyword evidence="2" id="KW-0536">Nodulation</keyword>
<dbReference type="Pfam" id="PF02298">
    <property type="entry name" value="Cu_bind_like"/>
    <property type="match status" value="1"/>
</dbReference>
<evidence type="ECO:0000256" key="9">
    <source>
        <dbReference type="ARBA" id="ARBA00035011"/>
    </source>
</evidence>
<dbReference type="PROSITE" id="PS00196">
    <property type="entry name" value="COPPER_BLUE"/>
    <property type="match status" value="1"/>
</dbReference>
<comment type="subcellular location">
    <subcellularLocation>
        <location evidence="1">Endomembrane system</location>
    </subcellularLocation>
</comment>
<keyword evidence="6 11" id="KW-0472">Membrane</keyword>
<dbReference type="InterPro" id="IPR028871">
    <property type="entry name" value="BlueCu_1_BS"/>
</dbReference>
<keyword evidence="8" id="KW-0325">Glycoprotein</keyword>
<dbReference type="InterPro" id="IPR039391">
    <property type="entry name" value="Phytocyanin-like"/>
</dbReference>
<dbReference type="SUPFAM" id="SSF49503">
    <property type="entry name" value="Cupredoxins"/>
    <property type="match status" value="1"/>
</dbReference>
<evidence type="ECO:0000256" key="2">
    <source>
        <dbReference type="ARBA" id="ARBA00022458"/>
    </source>
</evidence>
<evidence type="ECO:0000256" key="11">
    <source>
        <dbReference type="SAM" id="Phobius"/>
    </source>
</evidence>
<evidence type="ECO:0000256" key="4">
    <source>
        <dbReference type="ARBA" id="ARBA00022729"/>
    </source>
</evidence>
<dbReference type="EMBL" id="JAYMYR010000001">
    <property type="protein sequence ID" value="KAK7381578.1"/>
    <property type="molecule type" value="Genomic_DNA"/>
</dbReference>
<dbReference type="Gene3D" id="2.60.40.420">
    <property type="entry name" value="Cupredoxins - blue copper proteins"/>
    <property type="match status" value="1"/>
</dbReference>
<dbReference type="AlphaFoldDB" id="A0AAN9P523"/>
<evidence type="ECO:0000256" key="6">
    <source>
        <dbReference type="ARBA" id="ARBA00023136"/>
    </source>
</evidence>
<keyword evidence="7" id="KW-1015">Disulfide bond</keyword>
<evidence type="ECO:0000313" key="15">
    <source>
        <dbReference type="Proteomes" id="UP001374584"/>
    </source>
</evidence>
<evidence type="ECO:0000256" key="5">
    <source>
        <dbReference type="ARBA" id="ARBA00023008"/>
    </source>
</evidence>
<keyword evidence="5" id="KW-0186">Copper</keyword>
<feature type="chain" id="PRO_5042838846" description="Phytocyanin domain-containing protein" evidence="12">
    <location>
        <begin position="29"/>
        <end position="181"/>
    </location>
</feature>
<evidence type="ECO:0000256" key="10">
    <source>
        <dbReference type="ARBA" id="ARBA00037626"/>
    </source>
</evidence>
<evidence type="ECO:0000313" key="14">
    <source>
        <dbReference type="EMBL" id="KAK7381578.1"/>
    </source>
</evidence>
<evidence type="ECO:0000256" key="12">
    <source>
        <dbReference type="SAM" id="SignalP"/>
    </source>
</evidence>
<dbReference type="GO" id="GO:0046872">
    <property type="term" value="F:metal ion binding"/>
    <property type="evidence" value="ECO:0007669"/>
    <property type="project" value="UniProtKB-KW"/>
</dbReference>
<dbReference type="GO" id="GO:0005886">
    <property type="term" value="C:plasma membrane"/>
    <property type="evidence" value="ECO:0007669"/>
    <property type="project" value="TreeGrafter"/>
</dbReference>
<dbReference type="PROSITE" id="PS51485">
    <property type="entry name" value="PHYTOCYANIN"/>
    <property type="match status" value="1"/>
</dbReference>
<dbReference type="PANTHER" id="PTHR33021:SF494">
    <property type="entry name" value="BLUE COPPER PROTEIN"/>
    <property type="match status" value="1"/>
</dbReference>
<dbReference type="GO" id="GO:0012505">
    <property type="term" value="C:endomembrane system"/>
    <property type="evidence" value="ECO:0007669"/>
    <property type="project" value="UniProtKB-SubCell"/>
</dbReference>
<evidence type="ECO:0000256" key="8">
    <source>
        <dbReference type="ARBA" id="ARBA00023180"/>
    </source>
</evidence>
<evidence type="ECO:0000256" key="7">
    <source>
        <dbReference type="ARBA" id="ARBA00023157"/>
    </source>
</evidence>
<keyword evidence="15" id="KW-1185">Reference proteome</keyword>
<evidence type="ECO:0000256" key="3">
    <source>
        <dbReference type="ARBA" id="ARBA00022723"/>
    </source>
</evidence>
<feature type="transmembrane region" description="Helical" evidence="11">
    <location>
        <begin position="153"/>
        <end position="175"/>
    </location>
</feature>
<dbReference type="GO" id="GO:0009055">
    <property type="term" value="F:electron transfer activity"/>
    <property type="evidence" value="ECO:0007669"/>
    <property type="project" value="InterPro"/>
</dbReference>
<dbReference type="InterPro" id="IPR003245">
    <property type="entry name" value="Phytocyanin_dom"/>
</dbReference>
<reference evidence="14 15" key="1">
    <citation type="submission" date="2024-01" db="EMBL/GenBank/DDBJ databases">
        <title>The genomes of 5 underutilized Papilionoideae crops provide insights into root nodulation and disease resistanc.</title>
        <authorList>
            <person name="Jiang F."/>
        </authorList>
    </citation>
    <scope>NUCLEOTIDE SEQUENCE [LARGE SCALE GENOMIC DNA]</scope>
    <source>
        <strain evidence="14">JINMINGXINNONG_FW02</strain>
        <tissue evidence="14">Leaves</tissue>
    </source>
</reference>
<accession>A0AAN9P523</accession>
<evidence type="ECO:0000256" key="1">
    <source>
        <dbReference type="ARBA" id="ARBA00004308"/>
    </source>
</evidence>
<feature type="signal peptide" evidence="12">
    <location>
        <begin position="1"/>
        <end position="28"/>
    </location>
</feature>
<comment type="similarity">
    <text evidence="9">Belongs to the early nodulin-like (ENODL) family.</text>
</comment>
<dbReference type="InterPro" id="IPR008972">
    <property type="entry name" value="Cupredoxin"/>
</dbReference>
<dbReference type="PANTHER" id="PTHR33021">
    <property type="entry name" value="BLUE COPPER PROTEIN"/>
    <property type="match status" value="1"/>
</dbReference>
<dbReference type="FunFam" id="2.60.40.420:FF:000034">
    <property type="entry name" value="Cupredoxin superfamily protein"/>
    <property type="match status" value="1"/>
</dbReference>
<sequence>MNMMNIMVSCLCLSVVVPFLMSVQYTEAQRVFVVGEGTGWTTPQDSSTYQSWASNNTFAVGDILSFNFQTTRHNVVEVSEESYTSCTSTNPIGTVYNTGPVNVTLNRTGQHYYICSIGQHCTSGQKLAINVLASALPPSTAAPPPPPPPPMSLASTFSPSSIPFLFICSFIFVFLDIMHGP</sequence>
<dbReference type="CDD" id="cd13920">
    <property type="entry name" value="Stellacyanin"/>
    <property type="match status" value="1"/>
</dbReference>
<keyword evidence="3" id="KW-0479">Metal-binding</keyword>
<comment type="caution">
    <text evidence="14">The sequence shown here is derived from an EMBL/GenBank/DDBJ whole genome shotgun (WGS) entry which is preliminary data.</text>
</comment>
<comment type="function">
    <text evidence="10">May act as a carbohydrate transporter.</text>
</comment>
<keyword evidence="4 12" id="KW-0732">Signal</keyword>
<keyword evidence="11" id="KW-0812">Transmembrane</keyword>
<evidence type="ECO:0000259" key="13">
    <source>
        <dbReference type="PROSITE" id="PS51485"/>
    </source>
</evidence>
<gene>
    <name evidence="14" type="ORF">VNO80_00123</name>
</gene>
<dbReference type="GO" id="GO:0009877">
    <property type="term" value="P:nodulation"/>
    <property type="evidence" value="ECO:0007669"/>
    <property type="project" value="UniProtKB-KW"/>
</dbReference>
<name>A0AAN9P523_PHACN</name>
<proteinExistence type="inferred from homology"/>
<protein>
    <recommendedName>
        <fullName evidence="13">Phytocyanin domain-containing protein</fullName>
    </recommendedName>
</protein>
<organism evidence="14 15">
    <name type="scientific">Phaseolus coccineus</name>
    <name type="common">Scarlet runner bean</name>
    <name type="synonym">Phaseolus multiflorus</name>
    <dbReference type="NCBI Taxonomy" id="3886"/>
    <lineage>
        <taxon>Eukaryota</taxon>
        <taxon>Viridiplantae</taxon>
        <taxon>Streptophyta</taxon>
        <taxon>Embryophyta</taxon>
        <taxon>Tracheophyta</taxon>
        <taxon>Spermatophyta</taxon>
        <taxon>Magnoliopsida</taxon>
        <taxon>eudicotyledons</taxon>
        <taxon>Gunneridae</taxon>
        <taxon>Pentapetalae</taxon>
        <taxon>rosids</taxon>
        <taxon>fabids</taxon>
        <taxon>Fabales</taxon>
        <taxon>Fabaceae</taxon>
        <taxon>Papilionoideae</taxon>
        <taxon>50 kb inversion clade</taxon>
        <taxon>NPAAA clade</taxon>
        <taxon>indigoferoid/millettioid clade</taxon>
        <taxon>Phaseoleae</taxon>
        <taxon>Phaseolus</taxon>
    </lineage>
</organism>
<dbReference type="Proteomes" id="UP001374584">
    <property type="component" value="Unassembled WGS sequence"/>
</dbReference>
<feature type="domain" description="Phytocyanin" evidence="13">
    <location>
        <begin position="30"/>
        <end position="133"/>
    </location>
</feature>